<comment type="caution">
    <text evidence="1">The sequence shown here is derived from an EMBL/GenBank/DDBJ whole genome shotgun (WGS) entry which is preliminary data.</text>
</comment>
<gene>
    <name evidence="1" type="ORF">DERYTH_LOCUS2215</name>
</gene>
<reference evidence="1" key="1">
    <citation type="submission" date="2021-06" db="EMBL/GenBank/DDBJ databases">
        <authorList>
            <person name="Kallberg Y."/>
            <person name="Tangrot J."/>
            <person name="Rosling A."/>
        </authorList>
    </citation>
    <scope>NUCLEOTIDE SEQUENCE</scope>
    <source>
        <strain evidence="1">MA453B</strain>
    </source>
</reference>
<protein>
    <submittedName>
        <fullName evidence="1">2492_t:CDS:1</fullName>
    </submittedName>
</protein>
<sequence>MPRPKKVFSNCKNARISKINKSYKKLSTSINTNFINSLAEYQYNFITNESQSNQIQDFQQNNLQNIINTDFNLEKVKNDLITKINYLSEEELKSYSQLLINMTYKDGLYKRKIISPYLQKKAME</sequence>
<dbReference type="AlphaFoldDB" id="A0A9N8WKX1"/>
<organism evidence="1 2">
    <name type="scientific">Dentiscutata erythropus</name>
    <dbReference type="NCBI Taxonomy" id="1348616"/>
    <lineage>
        <taxon>Eukaryota</taxon>
        <taxon>Fungi</taxon>
        <taxon>Fungi incertae sedis</taxon>
        <taxon>Mucoromycota</taxon>
        <taxon>Glomeromycotina</taxon>
        <taxon>Glomeromycetes</taxon>
        <taxon>Diversisporales</taxon>
        <taxon>Gigasporaceae</taxon>
        <taxon>Dentiscutata</taxon>
    </lineage>
</organism>
<dbReference type="Proteomes" id="UP000789405">
    <property type="component" value="Unassembled WGS sequence"/>
</dbReference>
<accession>A0A9N8WKX1</accession>
<proteinExistence type="predicted"/>
<dbReference type="EMBL" id="CAJVPY010000679">
    <property type="protein sequence ID" value="CAG8486965.1"/>
    <property type="molecule type" value="Genomic_DNA"/>
</dbReference>
<dbReference type="OrthoDB" id="2369402at2759"/>
<keyword evidence="2" id="KW-1185">Reference proteome</keyword>
<name>A0A9N8WKX1_9GLOM</name>
<evidence type="ECO:0000313" key="2">
    <source>
        <dbReference type="Proteomes" id="UP000789405"/>
    </source>
</evidence>
<evidence type="ECO:0000313" key="1">
    <source>
        <dbReference type="EMBL" id="CAG8486965.1"/>
    </source>
</evidence>